<keyword evidence="14" id="KW-0032">Aminotransferase</keyword>
<dbReference type="FunFam" id="3.20.10.10:FF:000002">
    <property type="entry name" value="D-alanine aminotransferase"/>
    <property type="match status" value="1"/>
</dbReference>
<dbReference type="InterPro" id="IPR001544">
    <property type="entry name" value="Aminotrans_IV"/>
</dbReference>
<comment type="catalytic activity">
    <reaction evidence="13">
        <text>L-leucine + 2-oxoglutarate = 4-methyl-2-oxopentanoate + L-glutamate</text>
        <dbReference type="Rhea" id="RHEA:18321"/>
        <dbReference type="ChEBI" id="CHEBI:16810"/>
        <dbReference type="ChEBI" id="CHEBI:17865"/>
        <dbReference type="ChEBI" id="CHEBI:29985"/>
        <dbReference type="ChEBI" id="CHEBI:57427"/>
        <dbReference type="EC" id="2.6.1.42"/>
    </reaction>
</comment>
<evidence type="ECO:0000256" key="2">
    <source>
        <dbReference type="ARBA" id="ARBA00003109"/>
    </source>
</evidence>
<evidence type="ECO:0000256" key="11">
    <source>
        <dbReference type="ARBA" id="ARBA00048212"/>
    </source>
</evidence>
<dbReference type="AlphaFoldDB" id="A0A212AE30"/>
<dbReference type="GO" id="GO:0005524">
    <property type="term" value="F:ATP binding"/>
    <property type="evidence" value="ECO:0007669"/>
    <property type="project" value="InterPro"/>
</dbReference>
<evidence type="ECO:0000256" key="8">
    <source>
        <dbReference type="ARBA" id="ARBA00014472"/>
    </source>
</evidence>
<comment type="catalytic activity">
    <reaction evidence="12">
        <text>L-isoleucine + 2-oxoglutarate = (S)-3-methyl-2-oxopentanoate + L-glutamate</text>
        <dbReference type="Rhea" id="RHEA:24801"/>
        <dbReference type="ChEBI" id="CHEBI:16810"/>
        <dbReference type="ChEBI" id="CHEBI:29985"/>
        <dbReference type="ChEBI" id="CHEBI:35146"/>
        <dbReference type="ChEBI" id="CHEBI:58045"/>
        <dbReference type="EC" id="2.6.1.42"/>
    </reaction>
</comment>
<evidence type="ECO:0000256" key="12">
    <source>
        <dbReference type="ARBA" id="ARBA00048798"/>
    </source>
</evidence>
<dbReference type="GO" id="GO:0052654">
    <property type="term" value="F:L-leucine-2-oxoglutarate transaminase activity"/>
    <property type="evidence" value="ECO:0007669"/>
    <property type="project" value="RHEA"/>
</dbReference>
<dbReference type="Pfam" id="PF01063">
    <property type="entry name" value="Aminotran_4"/>
    <property type="match status" value="1"/>
</dbReference>
<evidence type="ECO:0000256" key="3">
    <source>
        <dbReference type="ARBA" id="ARBA00004824"/>
    </source>
</evidence>
<sequence length="286" mass="31193">MPRIVHINGEFLPLQAATLPFMDRGFLFGDAIYEVTAVIGGRLIDNDRHLARLERSLAEIGIPLPRPLPEIERIQRHLVDANGLEEGTVYMQVSRGVQERDFLPAAGLSPTFVAFTQQKQLLDTAAQREGIAVDLQPDLRWMRRDIKTTMLLGQVLAKQAAQRAGYTDVWLHEDGVITEGASASAFIIRGHTLVTRGNSRAILPGCTRAAVLKLIAEAGLVLEERGFTTAEAEAATEAFQTSATSLVTPVVRIGQSRIGDGRPGPLTRRLQTLYLAEVSAQPAPTN</sequence>
<dbReference type="GO" id="GO:0008652">
    <property type="term" value="P:amino acid biosynthetic process"/>
    <property type="evidence" value="ECO:0007669"/>
    <property type="project" value="UniProtKB-ARBA"/>
</dbReference>
<protein>
    <recommendedName>
        <fullName evidence="8">Probable branched-chain-amino-acid aminotransferase</fullName>
        <ecNumber evidence="7">2.6.1.42</ecNumber>
    </recommendedName>
</protein>
<dbReference type="PROSITE" id="PS50861">
    <property type="entry name" value="AA_TRNA_LIGASE_II_GLYAB"/>
    <property type="match status" value="1"/>
</dbReference>
<dbReference type="GO" id="GO:0005829">
    <property type="term" value="C:cytosol"/>
    <property type="evidence" value="ECO:0007669"/>
    <property type="project" value="TreeGrafter"/>
</dbReference>
<comment type="catalytic activity">
    <reaction evidence="11">
        <text>L-valine + 2-oxoglutarate = 3-methyl-2-oxobutanoate + L-glutamate</text>
        <dbReference type="Rhea" id="RHEA:24813"/>
        <dbReference type="ChEBI" id="CHEBI:11851"/>
        <dbReference type="ChEBI" id="CHEBI:16810"/>
        <dbReference type="ChEBI" id="CHEBI:29985"/>
        <dbReference type="ChEBI" id="CHEBI:57762"/>
        <dbReference type="EC" id="2.6.1.42"/>
    </reaction>
</comment>
<dbReference type="SUPFAM" id="SSF56752">
    <property type="entry name" value="D-aminoacid aminotransferase-like PLP-dependent enzymes"/>
    <property type="match status" value="1"/>
</dbReference>
<dbReference type="InterPro" id="IPR043131">
    <property type="entry name" value="BCAT-like_N"/>
</dbReference>
<dbReference type="InterPro" id="IPR036038">
    <property type="entry name" value="Aminotransferase-like"/>
</dbReference>
<dbReference type="RefSeq" id="WP_088214693.1">
    <property type="nucleotide sequence ID" value="NZ_NIPW01000008.1"/>
</dbReference>
<evidence type="ECO:0000256" key="1">
    <source>
        <dbReference type="ARBA" id="ARBA00001933"/>
    </source>
</evidence>
<name>A0A212AE30_9RHOB</name>
<dbReference type="EC" id="2.6.1.42" evidence="7"/>
<dbReference type="Gene3D" id="3.20.10.10">
    <property type="entry name" value="D-amino Acid Aminotransferase, subunit A, domain 2"/>
    <property type="match status" value="1"/>
</dbReference>
<evidence type="ECO:0000256" key="13">
    <source>
        <dbReference type="ARBA" id="ARBA00049229"/>
    </source>
</evidence>
<dbReference type="PANTHER" id="PTHR42743:SF11">
    <property type="entry name" value="AMINODEOXYCHORISMATE LYASE"/>
    <property type="match status" value="1"/>
</dbReference>
<comment type="caution">
    <text evidence="14">The sequence shown here is derived from an EMBL/GenBank/DDBJ whole genome shotgun (WGS) entry which is preliminary data.</text>
</comment>
<dbReference type="GO" id="GO:0009082">
    <property type="term" value="P:branched-chain amino acid biosynthetic process"/>
    <property type="evidence" value="ECO:0007669"/>
    <property type="project" value="UniProtKB-KW"/>
</dbReference>
<comment type="similarity">
    <text evidence="6">Belongs to the class-IV pyridoxal-phosphate-dependent aminotransferase family.</text>
</comment>
<dbReference type="Gene3D" id="3.30.470.10">
    <property type="match status" value="1"/>
</dbReference>
<dbReference type="InterPro" id="IPR006194">
    <property type="entry name" value="Gly-tRNA-synth_heterodimer"/>
</dbReference>
<dbReference type="GO" id="GO:0052656">
    <property type="term" value="F:L-isoleucine-2-oxoglutarate transaminase activity"/>
    <property type="evidence" value="ECO:0007669"/>
    <property type="project" value="RHEA"/>
</dbReference>
<dbReference type="GO" id="GO:0004820">
    <property type="term" value="F:glycine-tRNA ligase activity"/>
    <property type="evidence" value="ECO:0007669"/>
    <property type="project" value="InterPro"/>
</dbReference>
<dbReference type="Proteomes" id="UP000196878">
    <property type="component" value="Unassembled WGS sequence"/>
</dbReference>
<dbReference type="NCBIfam" id="NF005209">
    <property type="entry name" value="PRK06680.1"/>
    <property type="match status" value="1"/>
</dbReference>
<keyword evidence="10" id="KW-0028">Amino-acid biosynthesis</keyword>
<evidence type="ECO:0000256" key="6">
    <source>
        <dbReference type="ARBA" id="ARBA00009320"/>
    </source>
</evidence>
<comment type="pathway">
    <text evidence="4">Amino-acid biosynthesis; L-valine biosynthesis; L-valine from pyruvate: step 4/4.</text>
</comment>
<dbReference type="InterPro" id="IPR050571">
    <property type="entry name" value="Class-IV_PLP-Dep_Aminotrnsfr"/>
</dbReference>
<comment type="pathway">
    <text evidence="3">Amino-acid biosynthesis; L-isoleucine biosynthesis; L-isoleucine from 2-oxobutanoate: step 4/4.</text>
</comment>
<keyword evidence="14" id="KW-0808">Transferase</keyword>
<evidence type="ECO:0000256" key="7">
    <source>
        <dbReference type="ARBA" id="ARBA00013053"/>
    </source>
</evidence>
<proteinExistence type="inferred from homology"/>
<organism evidence="14 15">
    <name type="scientific">Haematobacter genomosp. 1</name>
    <dbReference type="NCBI Taxonomy" id="366618"/>
    <lineage>
        <taxon>Bacteria</taxon>
        <taxon>Pseudomonadati</taxon>
        <taxon>Pseudomonadota</taxon>
        <taxon>Alphaproteobacteria</taxon>
        <taxon>Rhodobacterales</taxon>
        <taxon>Paracoccaceae</taxon>
        <taxon>Haematobacter</taxon>
    </lineage>
</organism>
<evidence type="ECO:0000313" key="14">
    <source>
        <dbReference type="EMBL" id="OWJ79464.1"/>
    </source>
</evidence>
<evidence type="ECO:0000256" key="4">
    <source>
        <dbReference type="ARBA" id="ARBA00004931"/>
    </source>
</evidence>
<keyword evidence="9" id="KW-0663">Pyridoxal phosphate</keyword>
<keyword evidence="15" id="KW-1185">Reference proteome</keyword>
<reference evidence="14 15" key="1">
    <citation type="submission" date="2016-12" db="EMBL/GenBank/DDBJ databases">
        <title>Comparison of Traditional DNA-DNA Hybridization with In Silico Genomic Analysis.</title>
        <authorList>
            <person name="Nicholson A.C."/>
            <person name="Humrighouse B.W."/>
            <person name="Graziano J."/>
            <person name="Lasker B."/>
            <person name="Whitney A.M."/>
            <person name="Mcquiston J.R."/>
        </authorList>
    </citation>
    <scope>NUCLEOTIDE SEQUENCE [LARGE SCALE GENOMIC DNA]</scope>
    <source>
        <strain evidence="14 15">H2240</strain>
    </source>
</reference>
<evidence type="ECO:0000256" key="9">
    <source>
        <dbReference type="ARBA" id="ARBA00022898"/>
    </source>
</evidence>
<comment type="cofactor">
    <cofactor evidence="1">
        <name>pyridoxal 5'-phosphate</name>
        <dbReference type="ChEBI" id="CHEBI:597326"/>
    </cofactor>
</comment>
<evidence type="ECO:0000256" key="5">
    <source>
        <dbReference type="ARBA" id="ARBA00005072"/>
    </source>
</evidence>
<accession>A0A212AE30</accession>
<dbReference type="GO" id="GO:0052655">
    <property type="term" value="F:L-valine-2-oxoglutarate transaminase activity"/>
    <property type="evidence" value="ECO:0007669"/>
    <property type="project" value="RHEA"/>
</dbReference>
<dbReference type="PANTHER" id="PTHR42743">
    <property type="entry name" value="AMINO-ACID AMINOTRANSFERASE"/>
    <property type="match status" value="1"/>
</dbReference>
<dbReference type="EMBL" id="NIPW01000008">
    <property type="protein sequence ID" value="OWJ79464.1"/>
    <property type="molecule type" value="Genomic_DNA"/>
</dbReference>
<dbReference type="InterPro" id="IPR043132">
    <property type="entry name" value="BCAT-like_C"/>
</dbReference>
<dbReference type="OrthoDB" id="9805628at2"/>
<comment type="function">
    <text evidence="2">Acts on leucine, isoleucine and valine.</text>
</comment>
<evidence type="ECO:0000313" key="15">
    <source>
        <dbReference type="Proteomes" id="UP000196878"/>
    </source>
</evidence>
<dbReference type="GO" id="GO:0006426">
    <property type="term" value="P:glycyl-tRNA aminoacylation"/>
    <property type="evidence" value="ECO:0007669"/>
    <property type="project" value="InterPro"/>
</dbReference>
<gene>
    <name evidence="14" type="ORF">CDV49_06200</name>
</gene>
<keyword evidence="10" id="KW-0100">Branched-chain amino acid biosynthesis</keyword>
<evidence type="ECO:0000256" key="10">
    <source>
        <dbReference type="ARBA" id="ARBA00023304"/>
    </source>
</evidence>
<comment type="pathway">
    <text evidence="5">Amino-acid biosynthesis; L-leucine biosynthesis; L-leucine from 3-methyl-2-oxobutanoate: step 4/4.</text>
</comment>